<feature type="transmembrane region" description="Helical" evidence="2">
    <location>
        <begin position="57"/>
        <end position="78"/>
    </location>
</feature>
<evidence type="ECO:0000256" key="2">
    <source>
        <dbReference type="SAM" id="Phobius"/>
    </source>
</evidence>
<evidence type="ECO:0000313" key="5">
    <source>
        <dbReference type="Proteomes" id="UP001497623"/>
    </source>
</evidence>
<organism evidence="4 5">
    <name type="scientific">Meganyctiphanes norvegica</name>
    <name type="common">Northern krill</name>
    <name type="synonym">Thysanopoda norvegica</name>
    <dbReference type="NCBI Taxonomy" id="48144"/>
    <lineage>
        <taxon>Eukaryota</taxon>
        <taxon>Metazoa</taxon>
        <taxon>Ecdysozoa</taxon>
        <taxon>Arthropoda</taxon>
        <taxon>Crustacea</taxon>
        <taxon>Multicrustacea</taxon>
        <taxon>Malacostraca</taxon>
        <taxon>Eumalacostraca</taxon>
        <taxon>Eucarida</taxon>
        <taxon>Euphausiacea</taxon>
        <taxon>Euphausiidae</taxon>
        <taxon>Meganyctiphanes</taxon>
    </lineage>
</organism>
<dbReference type="Pfam" id="PF16040">
    <property type="entry name" value="APD1-4_N"/>
    <property type="match status" value="1"/>
</dbReference>
<evidence type="ECO:0000256" key="1">
    <source>
        <dbReference type="SAM" id="MobiDB-lite"/>
    </source>
</evidence>
<feature type="compositionally biased region" description="Basic and acidic residues" evidence="1">
    <location>
        <begin position="321"/>
        <end position="335"/>
    </location>
</feature>
<proteinExistence type="predicted"/>
<feature type="domain" description="E3 ubiquitin-protein ligase APD1-4 N-terminal" evidence="3">
    <location>
        <begin position="115"/>
        <end position="183"/>
    </location>
</feature>
<feature type="compositionally biased region" description="Polar residues" evidence="1">
    <location>
        <begin position="350"/>
        <end position="360"/>
    </location>
</feature>
<accession>A0AAV2RHS5</accession>
<name>A0AAV2RHS5_MEGNR</name>
<evidence type="ECO:0000259" key="3">
    <source>
        <dbReference type="Pfam" id="PF16040"/>
    </source>
</evidence>
<keyword evidence="5" id="KW-1185">Reference proteome</keyword>
<keyword evidence="2" id="KW-0472">Membrane</keyword>
<keyword evidence="2" id="KW-0812">Transmembrane</keyword>
<comment type="caution">
    <text evidence="4">The sequence shown here is derived from an EMBL/GenBank/DDBJ whole genome shotgun (WGS) entry which is preliminary data.</text>
</comment>
<feature type="region of interest" description="Disordered" evidence="1">
    <location>
        <begin position="288"/>
        <end position="360"/>
    </location>
</feature>
<sequence length="459" mass="52749">MRGRTPSSVVTLPEIVVPIQQGVGGPVITLVCELVLPGHERDQDDSQMKQMASAWRVISFFVVVFVLPSILISLPLYARYHLYYQRQLSVTETDTRDLHDTVSSFWCQGQKLESNSSMNAYKVHGVPQQLKERRNITFDKTLTLTYDEIEYWSMYLVEGSTFTVSSCARWPGGTLLVVKGEENHRKCFYKEAKLQAELNQGQVLFKDFIQILNANAAREKNESEILSENDRVNGGEVFDEDLEEHFLTNEEYAEDDFNENEETVTEMYDNDDMEELIVTKTYVDEKLSSPKYQNMNKKLQRKLRKQNKKNNKKNKNNKKHEKMEESLSHIDDTVHHERRKRFAPPKPRIHSTSGSLGNGSKNAMENLALLHTLNDTIDVTAGNSSISSSEEFLMQCSNALLAIDLSPYENCAERVQDMSSANPDVWQITVNSSDYYYFIITSDNSIELNNLYMKIQLQK</sequence>
<protein>
    <recommendedName>
        <fullName evidence="3">E3 ubiquitin-protein ligase APD1-4 N-terminal domain-containing protein</fullName>
    </recommendedName>
</protein>
<dbReference type="PANTHER" id="PTHR39077:SF1">
    <property type="entry name" value="E3 UBIQUITIN-PROTEIN LIGASE APD1-4 MIDDLE DOMAIN-CONTAINING PROTEIN"/>
    <property type="match status" value="1"/>
</dbReference>
<dbReference type="PANTHER" id="PTHR39077">
    <property type="entry name" value="DUF4793 DOMAIN-CONTAINING PROTEIN"/>
    <property type="match status" value="1"/>
</dbReference>
<dbReference type="AlphaFoldDB" id="A0AAV2RHS5"/>
<feature type="compositionally biased region" description="Basic residues" evidence="1">
    <location>
        <begin position="336"/>
        <end position="349"/>
    </location>
</feature>
<keyword evidence="2" id="KW-1133">Transmembrane helix</keyword>
<gene>
    <name evidence="4" type="ORF">MNOR_LOCUS24496</name>
</gene>
<feature type="compositionally biased region" description="Basic residues" evidence="1">
    <location>
        <begin position="298"/>
        <end position="320"/>
    </location>
</feature>
<feature type="non-terminal residue" evidence="4">
    <location>
        <position position="459"/>
    </location>
</feature>
<evidence type="ECO:0000313" key="4">
    <source>
        <dbReference type="EMBL" id="CAL4124420.1"/>
    </source>
</evidence>
<dbReference type="EMBL" id="CAXKWB010022543">
    <property type="protein sequence ID" value="CAL4124420.1"/>
    <property type="molecule type" value="Genomic_DNA"/>
</dbReference>
<reference evidence="4 5" key="1">
    <citation type="submission" date="2024-05" db="EMBL/GenBank/DDBJ databases">
        <authorList>
            <person name="Wallberg A."/>
        </authorList>
    </citation>
    <scope>NUCLEOTIDE SEQUENCE [LARGE SCALE GENOMIC DNA]</scope>
</reference>
<dbReference type="InterPro" id="IPR032008">
    <property type="entry name" value="APD1-4_N"/>
</dbReference>
<dbReference type="Proteomes" id="UP001497623">
    <property type="component" value="Unassembled WGS sequence"/>
</dbReference>